<dbReference type="InParanoid" id="A0A2P5EU72"/>
<dbReference type="Proteomes" id="UP000237000">
    <property type="component" value="Unassembled WGS sequence"/>
</dbReference>
<organism evidence="1 2">
    <name type="scientific">Trema orientale</name>
    <name type="common">Charcoal tree</name>
    <name type="synonym">Celtis orientalis</name>
    <dbReference type="NCBI Taxonomy" id="63057"/>
    <lineage>
        <taxon>Eukaryota</taxon>
        <taxon>Viridiplantae</taxon>
        <taxon>Streptophyta</taxon>
        <taxon>Embryophyta</taxon>
        <taxon>Tracheophyta</taxon>
        <taxon>Spermatophyta</taxon>
        <taxon>Magnoliopsida</taxon>
        <taxon>eudicotyledons</taxon>
        <taxon>Gunneridae</taxon>
        <taxon>Pentapetalae</taxon>
        <taxon>rosids</taxon>
        <taxon>fabids</taxon>
        <taxon>Rosales</taxon>
        <taxon>Cannabaceae</taxon>
        <taxon>Trema</taxon>
    </lineage>
</organism>
<reference evidence="2" key="1">
    <citation type="submission" date="2016-06" db="EMBL/GenBank/DDBJ databases">
        <title>Parallel loss of symbiosis genes in relatives of nitrogen-fixing non-legume Parasponia.</title>
        <authorList>
            <person name="Van Velzen R."/>
            <person name="Holmer R."/>
            <person name="Bu F."/>
            <person name="Rutten L."/>
            <person name="Van Zeijl A."/>
            <person name="Liu W."/>
            <person name="Santuari L."/>
            <person name="Cao Q."/>
            <person name="Sharma T."/>
            <person name="Shen D."/>
            <person name="Roswanjaya Y."/>
            <person name="Wardhani T."/>
            <person name="Kalhor M.S."/>
            <person name="Jansen J."/>
            <person name="Van den Hoogen J."/>
            <person name="Gungor B."/>
            <person name="Hartog M."/>
            <person name="Hontelez J."/>
            <person name="Verver J."/>
            <person name="Yang W.-C."/>
            <person name="Schijlen E."/>
            <person name="Repin R."/>
            <person name="Schilthuizen M."/>
            <person name="Schranz E."/>
            <person name="Heidstra R."/>
            <person name="Miyata K."/>
            <person name="Fedorova E."/>
            <person name="Kohlen W."/>
            <person name="Bisseling T."/>
            <person name="Smit S."/>
            <person name="Geurts R."/>
        </authorList>
    </citation>
    <scope>NUCLEOTIDE SEQUENCE [LARGE SCALE GENOMIC DNA]</scope>
    <source>
        <strain evidence="2">cv. RG33-2</strain>
    </source>
</reference>
<evidence type="ECO:0000313" key="1">
    <source>
        <dbReference type="EMBL" id="PON89065.1"/>
    </source>
</evidence>
<accession>A0A2P5EU72</accession>
<proteinExistence type="predicted"/>
<name>A0A2P5EU72_TREOI</name>
<keyword evidence="2" id="KW-1185">Reference proteome</keyword>
<gene>
    <name evidence="1" type="ORF">TorRG33x02_151400</name>
</gene>
<comment type="caution">
    <text evidence="1">The sequence shown here is derived from an EMBL/GenBank/DDBJ whole genome shotgun (WGS) entry which is preliminary data.</text>
</comment>
<dbReference type="EMBL" id="JXTC01000098">
    <property type="protein sequence ID" value="PON89065.1"/>
    <property type="molecule type" value="Genomic_DNA"/>
</dbReference>
<dbReference type="AlphaFoldDB" id="A0A2P5EU72"/>
<evidence type="ECO:0000313" key="2">
    <source>
        <dbReference type="Proteomes" id="UP000237000"/>
    </source>
</evidence>
<sequence>GVMHIFYWNQLMESSRKKSLFGLVLVFFFFSESQISPSFENQRRETAEQRLKKMADWE</sequence>
<protein>
    <submittedName>
        <fullName evidence="1">Uncharacterized protein</fullName>
    </submittedName>
</protein>
<feature type="non-terminal residue" evidence="1">
    <location>
        <position position="1"/>
    </location>
</feature>